<dbReference type="Proteomes" id="UP000231276">
    <property type="component" value="Unassembled WGS sequence"/>
</dbReference>
<dbReference type="SMART" id="SM01321">
    <property type="entry name" value="Y1_Tnp"/>
    <property type="match status" value="1"/>
</dbReference>
<accession>A0A2H0DWU1</accession>
<feature type="domain" description="Transposase IS200-like" evidence="1">
    <location>
        <begin position="7"/>
        <end position="154"/>
    </location>
</feature>
<evidence type="ECO:0000313" key="2">
    <source>
        <dbReference type="EMBL" id="PIP86461.1"/>
    </source>
</evidence>
<dbReference type="EMBL" id="PCTS01000027">
    <property type="protein sequence ID" value="PIP86461.1"/>
    <property type="molecule type" value="Genomic_DNA"/>
</dbReference>
<dbReference type="PANTHER" id="PTHR34322:SF2">
    <property type="entry name" value="TRANSPOSASE IS200-LIKE DOMAIN-CONTAINING PROTEIN"/>
    <property type="match status" value="1"/>
</dbReference>
<dbReference type="Pfam" id="PF01797">
    <property type="entry name" value="Y1_Tnp"/>
    <property type="match status" value="1"/>
</dbReference>
<protein>
    <recommendedName>
        <fullName evidence="1">Transposase IS200-like domain-containing protein</fullName>
    </recommendedName>
</protein>
<reference evidence="2 3" key="1">
    <citation type="submission" date="2017-09" db="EMBL/GenBank/DDBJ databases">
        <title>Depth-based differentiation of microbial function through sediment-hosted aquifers and enrichment of novel symbionts in the deep terrestrial subsurface.</title>
        <authorList>
            <person name="Probst A.J."/>
            <person name="Ladd B."/>
            <person name="Jarett J.K."/>
            <person name="Geller-Mcgrath D.E."/>
            <person name="Sieber C.M."/>
            <person name="Emerson J.B."/>
            <person name="Anantharaman K."/>
            <person name="Thomas B.C."/>
            <person name="Malmstrom R."/>
            <person name="Stieglmeier M."/>
            <person name="Klingl A."/>
            <person name="Woyke T."/>
            <person name="Ryan C.M."/>
            <person name="Banfield J.F."/>
        </authorList>
    </citation>
    <scope>NUCLEOTIDE SEQUENCE [LARGE SCALE GENOMIC DNA]</scope>
    <source>
        <strain evidence="2">CG22_combo_CG10-13_8_21_14_all_43_18</strain>
    </source>
</reference>
<dbReference type="GO" id="GO:0004803">
    <property type="term" value="F:transposase activity"/>
    <property type="evidence" value="ECO:0007669"/>
    <property type="project" value="InterPro"/>
</dbReference>
<sequence>MRKINFLPNHYYHLYGRGVAKQPIFLDKRDWARFLFLILYLQSPEKINHIGKVVKRYVEKGKFNISEETLSKILQNRDVELLVFTLMPNHFHLLAMEKKEGGISAYMHRVLTAYSMYFNKKYERSGHVFQGPFQARVILSDAQLNITSAYIHRNQREIKKWKNREDKYPWSSFIDYSKDSRWGKLLCQDVLLEQFGNKKRYTDFVLDTMIDKEDILDGLKD</sequence>
<evidence type="ECO:0000313" key="3">
    <source>
        <dbReference type="Proteomes" id="UP000231276"/>
    </source>
</evidence>
<dbReference type="AlphaFoldDB" id="A0A2H0DWU1"/>
<evidence type="ECO:0000259" key="1">
    <source>
        <dbReference type="SMART" id="SM01321"/>
    </source>
</evidence>
<organism evidence="2 3">
    <name type="scientific">Candidatus Campbellbacteria bacterium CG22_combo_CG10-13_8_21_14_all_43_18</name>
    <dbReference type="NCBI Taxonomy" id="1974530"/>
    <lineage>
        <taxon>Bacteria</taxon>
        <taxon>Candidatus Campbelliibacteriota</taxon>
    </lineage>
</organism>
<dbReference type="PANTHER" id="PTHR34322">
    <property type="entry name" value="TRANSPOSASE, Y1_TNP DOMAIN-CONTAINING"/>
    <property type="match status" value="1"/>
</dbReference>
<dbReference type="InterPro" id="IPR036515">
    <property type="entry name" value="Transposase_17_sf"/>
</dbReference>
<dbReference type="SUPFAM" id="SSF143422">
    <property type="entry name" value="Transposase IS200-like"/>
    <property type="match status" value="1"/>
</dbReference>
<dbReference type="Gene3D" id="3.30.70.1290">
    <property type="entry name" value="Transposase IS200-like"/>
    <property type="match status" value="1"/>
</dbReference>
<dbReference type="GO" id="GO:0006313">
    <property type="term" value="P:DNA transposition"/>
    <property type="evidence" value="ECO:0007669"/>
    <property type="project" value="InterPro"/>
</dbReference>
<dbReference type="GO" id="GO:0003677">
    <property type="term" value="F:DNA binding"/>
    <property type="evidence" value="ECO:0007669"/>
    <property type="project" value="InterPro"/>
</dbReference>
<comment type="caution">
    <text evidence="2">The sequence shown here is derived from an EMBL/GenBank/DDBJ whole genome shotgun (WGS) entry which is preliminary data.</text>
</comment>
<dbReference type="InterPro" id="IPR002686">
    <property type="entry name" value="Transposase_17"/>
</dbReference>
<gene>
    <name evidence="2" type="ORF">COW82_01975</name>
</gene>
<proteinExistence type="predicted"/>
<name>A0A2H0DWU1_9BACT</name>